<comment type="pathway">
    <text evidence="1">Carbohydrate degradation; glycolysis; pyruvate from D-glyceraldehyde 3-phosphate: step 2/5.</text>
</comment>
<dbReference type="EMBL" id="CP089286">
    <property type="protein sequence ID" value="UTO55841.1"/>
    <property type="molecule type" value="Genomic_DNA"/>
</dbReference>
<proteinExistence type="inferred from homology"/>
<dbReference type="GO" id="GO:0005829">
    <property type="term" value="C:cytosol"/>
    <property type="evidence" value="ECO:0007669"/>
    <property type="project" value="TreeGrafter"/>
</dbReference>
<keyword evidence="7" id="KW-0067">ATP-binding</keyword>
<dbReference type="GO" id="GO:0006096">
    <property type="term" value="P:glycolytic process"/>
    <property type="evidence" value="ECO:0007669"/>
    <property type="project" value="UniProtKB-KW"/>
</dbReference>
<dbReference type="EC" id="2.7.2.3" evidence="3"/>
<dbReference type="GO" id="GO:0043531">
    <property type="term" value="F:ADP binding"/>
    <property type="evidence" value="ECO:0007669"/>
    <property type="project" value="TreeGrafter"/>
</dbReference>
<dbReference type="PANTHER" id="PTHR11406:SF23">
    <property type="entry name" value="PHOSPHOGLYCERATE KINASE 1, CHLOROPLASTIC-RELATED"/>
    <property type="match status" value="1"/>
</dbReference>
<dbReference type="RefSeq" id="WP_218194413.1">
    <property type="nucleotide sequence ID" value="NZ_CP054597.1"/>
</dbReference>
<keyword evidence="12" id="KW-1185">Reference proteome</keyword>
<dbReference type="GO" id="GO:0004618">
    <property type="term" value="F:phosphoglycerate kinase activity"/>
    <property type="evidence" value="ECO:0007669"/>
    <property type="project" value="UniProtKB-EC"/>
</dbReference>
<keyword evidence="8" id="KW-0324">Glycolysis</keyword>
<accession>A0A9Q9BW08</accession>
<evidence type="ECO:0000313" key="12">
    <source>
        <dbReference type="Proteomes" id="UP001059985"/>
    </source>
</evidence>
<dbReference type="Proteomes" id="UP001059985">
    <property type="component" value="Chromosome"/>
</dbReference>
<dbReference type="PIRSF" id="PIRSF000724">
    <property type="entry name" value="Pgk"/>
    <property type="match status" value="1"/>
</dbReference>
<dbReference type="EMBL" id="CP089285">
    <property type="protein sequence ID" value="UTO56756.1"/>
    <property type="molecule type" value="Genomic_DNA"/>
</dbReference>
<reference evidence="9" key="1">
    <citation type="journal article" date="2022" name="Microorganisms">
        <title>Assembly and Comparison of Ca. Neoehrlichia mikurensis Genomes.</title>
        <authorList>
            <person name="Azagi T."/>
            <person name="Dirks R.P."/>
            <person name="Yebra-Pimentel E.S."/>
            <person name="Schaap P.J."/>
            <person name="Koehorst J.J."/>
            <person name="Esser H.J."/>
            <person name="Sprong H."/>
        </authorList>
    </citation>
    <scope>NUCLEOTIDE SEQUENCE</scope>
    <source>
        <strain evidence="10">18-2804</strain>
        <strain evidence="9">18-2837</strain>
    </source>
</reference>
<protein>
    <recommendedName>
        <fullName evidence="3">phosphoglycerate kinase</fullName>
        <ecNumber evidence="3">2.7.2.3</ecNumber>
    </recommendedName>
</protein>
<dbReference type="AlphaFoldDB" id="A0A9Q9BW08"/>
<evidence type="ECO:0000256" key="4">
    <source>
        <dbReference type="ARBA" id="ARBA00022679"/>
    </source>
</evidence>
<keyword evidence="5" id="KW-0547">Nucleotide-binding</keyword>
<evidence type="ECO:0000256" key="1">
    <source>
        <dbReference type="ARBA" id="ARBA00004838"/>
    </source>
</evidence>
<dbReference type="Pfam" id="PF00162">
    <property type="entry name" value="PGK"/>
    <property type="match status" value="1"/>
</dbReference>
<keyword evidence="4" id="KW-0808">Transferase</keyword>
<evidence type="ECO:0000313" key="9">
    <source>
        <dbReference type="EMBL" id="UTO55841.1"/>
    </source>
</evidence>
<comment type="similarity">
    <text evidence="2">Belongs to the phosphoglycerate kinase family.</text>
</comment>
<evidence type="ECO:0000256" key="5">
    <source>
        <dbReference type="ARBA" id="ARBA00022741"/>
    </source>
</evidence>
<dbReference type="GO" id="GO:0005524">
    <property type="term" value="F:ATP binding"/>
    <property type="evidence" value="ECO:0007669"/>
    <property type="project" value="UniProtKB-KW"/>
</dbReference>
<sequence length="391" mass="43743">MNKKNFYICSIRKMQDFNFYKKIVILRADLNVPVVNGLIQDSTRIVRLIPTINYLLQHNAKIIIASHFGRPKTYDKKFSLGFLTDVISNMCQQEVLFISENIGMQVRNIVCSSEKSIFLLENLRFNKGEEENDDDFARQLSLIADVYVNDAFSCFHRQHASINAITKFLPSFIGLNFQQEIQYLSKVVSDSSRPIAAIVGGAKISTKVSMLKNIASKIDFLILGGAIANNFLLIKEINIGKSLCETISYEISEEVINIAQQNNCKIILPIDCITAKSINSDVCFLKDIDKIEHDDMILDIGGNTLLKIKAILEKCNVILWNGPVGAFEYEKFSRGTFDLTRTLVDLKKKKVNVIVGGGDSISAIKAAGFLERDFTYISTGGGALLHFLSIT</sequence>
<name>A0A9Q9BW08_9RICK</name>
<evidence type="ECO:0000256" key="6">
    <source>
        <dbReference type="ARBA" id="ARBA00022777"/>
    </source>
</evidence>
<keyword evidence="6 9" id="KW-0418">Kinase</keyword>
<evidence type="ECO:0000256" key="8">
    <source>
        <dbReference type="ARBA" id="ARBA00023152"/>
    </source>
</evidence>
<evidence type="ECO:0000313" key="11">
    <source>
        <dbReference type="Proteomes" id="UP001059822"/>
    </source>
</evidence>
<dbReference type="FunFam" id="3.40.50.1260:FF:000031">
    <property type="entry name" value="Phosphoglycerate kinase 1"/>
    <property type="match status" value="1"/>
</dbReference>
<evidence type="ECO:0000256" key="3">
    <source>
        <dbReference type="ARBA" id="ARBA00013061"/>
    </source>
</evidence>
<dbReference type="PANTHER" id="PTHR11406">
    <property type="entry name" value="PHOSPHOGLYCERATE KINASE"/>
    <property type="match status" value="1"/>
</dbReference>
<dbReference type="GO" id="GO:0006094">
    <property type="term" value="P:gluconeogenesis"/>
    <property type="evidence" value="ECO:0007669"/>
    <property type="project" value="TreeGrafter"/>
</dbReference>
<gene>
    <name evidence="10" type="ORF">LUA81_02110</name>
    <name evidence="9" type="ORF">LUA82_02130</name>
</gene>
<evidence type="ECO:0000256" key="2">
    <source>
        <dbReference type="ARBA" id="ARBA00008982"/>
    </source>
</evidence>
<dbReference type="InterPro" id="IPR001576">
    <property type="entry name" value="Phosphoglycerate_kinase"/>
</dbReference>
<organism evidence="9 11">
    <name type="scientific">Neoehrlichia mikurensis</name>
    <dbReference type="NCBI Taxonomy" id="89586"/>
    <lineage>
        <taxon>Bacteria</taxon>
        <taxon>Pseudomonadati</taxon>
        <taxon>Pseudomonadota</taxon>
        <taxon>Alphaproteobacteria</taxon>
        <taxon>Rickettsiales</taxon>
        <taxon>Anaplasmataceae</taxon>
        <taxon>Candidatus Neoehrlichia</taxon>
    </lineage>
</organism>
<dbReference type="Proteomes" id="UP001059822">
    <property type="component" value="Chromosome"/>
</dbReference>
<evidence type="ECO:0000256" key="7">
    <source>
        <dbReference type="ARBA" id="ARBA00022840"/>
    </source>
</evidence>
<evidence type="ECO:0000313" key="10">
    <source>
        <dbReference type="EMBL" id="UTO56756.1"/>
    </source>
</evidence>